<dbReference type="EMBL" id="AMLP01000121">
    <property type="protein sequence ID" value="ELS55230.1"/>
    <property type="molecule type" value="Genomic_DNA"/>
</dbReference>
<organism evidence="1 2">
    <name type="scientific">Streptomyces viridochromogenes Tue57</name>
    <dbReference type="NCBI Taxonomy" id="1160705"/>
    <lineage>
        <taxon>Bacteria</taxon>
        <taxon>Bacillati</taxon>
        <taxon>Actinomycetota</taxon>
        <taxon>Actinomycetes</taxon>
        <taxon>Kitasatosporales</taxon>
        <taxon>Streptomycetaceae</taxon>
        <taxon>Streptomyces</taxon>
    </lineage>
</organism>
<evidence type="ECO:0000313" key="2">
    <source>
        <dbReference type="Proteomes" id="UP000011205"/>
    </source>
</evidence>
<sequence length="34" mass="3970">MMEILGHSYLRMMTRYTHVASVLANDTVRDALWS</sequence>
<gene>
    <name evidence="1" type="ORF">STVIR_3821</name>
</gene>
<proteinExistence type="predicted"/>
<name>L8PFR2_STRVR</name>
<dbReference type="Proteomes" id="UP000011205">
    <property type="component" value="Unassembled WGS sequence"/>
</dbReference>
<evidence type="ECO:0000313" key="1">
    <source>
        <dbReference type="EMBL" id="ELS55230.1"/>
    </source>
</evidence>
<dbReference type="PATRIC" id="fig|1160705.3.peg.3783"/>
<comment type="caution">
    <text evidence="1">The sequence shown here is derived from an EMBL/GenBank/DDBJ whole genome shotgun (WGS) entry which is preliminary data.</text>
</comment>
<accession>L8PFR2</accession>
<protein>
    <submittedName>
        <fullName evidence="1">Uncharacterized protein</fullName>
    </submittedName>
</protein>
<dbReference type="AlphaFoldDB" id="L8PFR2"/>
<reference evidence="1 2" key="1">
    <citation type="journal article" date="2013" name="Genome Announc.">
        <title>Draft Genome Sequence of Streptomyces viridochromogenes Strain Tu57, Producer of Avilamycin.</title>
        <authorList>
            <person name="Gruning B.A."/>
            <person name="Erxleben A."/>
            <person name="Hahnlein A."/>
            <person name="Gunther S."/>
        </authorList>
    </citation>
    <scope>NUCLEOTIDE SEQUENCE [LARGE SCALE GENOMIC DNA]</scope>
    <source>
        <strain evidence="1 2">Tue57</strain>
    </source>
</reference>